<sequence>MPNINLPVWSSATEWSGGVLEALEWATSVQQSNMAAEQRRSLRISPRRFFETSVLVIDAERTRLNAALTAGGGTSWNVPLPWDLNPLTASAQVGDTVVYVEDTTTSELKKGGLVFFRGRTSFDYEVRLIADMTATTITLDQGLVQAWPKGTKLLPIQEAMLTDQPQMTRKADRAAVYAINWQVTETNDYPEAAWTDIYRGYPVFRLRPDDTSDLTVQYSRLLDVLDSGYGIPKRGDTAGIQLYAQQFAFFAHGRQQNADLRGLLYALRGRVTPFWLPSHAADMQLAKPIQSGDTTITIKRSGLADFFSTLPDGQQDIILDPRRSTVPAMYRRVLGVTLDQTTGNEIVTVDAAFTQAVFASDLKRVSFMTLARLNQDRVEINHMTDTKGVSSAVVTFQSTPENRVATNYDITRYTQTTQTPDPCICGSECGAWGDVRTNGRPPVDPLAGEYPKTESANLNATYDIMVASGYTPDQAEATRQSTLAAMNDSNNYTRDYMLLTIQGTPWITTDRYAYYASLDDATLHAAFRVFLAYNIYSLLYSLLTGGLAYAAAKSLTTDITECAQDDSASETLLATACAAILESITSASSVQAQTTSSTGSIHWWVDCNPPMVAGMRGATASIVNAAAIEADPNGSWMQSIVPAFDNSIASGLMQAAINSIDVLLGGKAGSYIQAGCGAVPLQISELKTQANDVLNPTAVEGGHYPAGDVMGANVWGNLFTAAFLDTVQWPAKVKMRQRDVNGTIVQELVFACYNIAIPNTGIYLNILRAYPYMTYRWNPNPGTGVPSYYPNPKQTEWFVFKNTGNFVFDFLAADPNADISVPTHVVNQEPYNGGGVFE</sequence>
<dbReference type="KEGG" id="vg:2559614"/>
<organism evidence="1 2">
    <name type="scientific">Burkholderia phage BcepNazgul</name>
    <dbReference type="NCBI Taxonomy" id="242861"/>
    <lineage>
        <taxon>Viruses</taxon>
        <taxon>Duplodnaviria</taxon>
        <taxon>Heunggongvirae</taxon>
        <taxon>Uroviricota</taxon>
        <taxon>Caudoviricetes</taxon>
        <taxon>Casjensviridae</taxon>
        <taxon>Nazgulvirus</taxon>
        <taxon>Nazgulvirus bcepnazgul</taxon>
        <taxon>Burkholderia virus BcepNazgul</taxon>
    </lineage>
</organism>
<dbReference type="Proteomes" id="UP000002549">
    <property type="component" value="Segment"/>
</dbReference>
<reference evidence="1" key="1">
    <citation type="submission" date="2006-02" db="EMBL/GenBank/DDBJ databases">
        <title>Complete nucleotide sequence of BcepNazgul, a novel soil phage of Burkholderia cepacia genomovar VII.</title>
        <authorList>
            <person name="Summer E.J."/>
            <person name="Peek M.L."/>
            <person name="Haliburton J.R."/>
            <person name="Hall E."/>
            <person name="Heusinkveld K."/>
            <person name="Simser J."/>
            <person name="No E.G."/>
            <person name="Gonzalez C.F."/>
            <person name="Young R.F."/>
        </authorList>
    </citation>
    <scope>NUCLEOTIDE SEQUENCE [LARGE SCALE GENOMIC DNA]</scope>
</reference>
<keyword evidence="2" id="KW-1185">Reference proteome</keyword>
<evidence type="ECO:0000313" key="2">
    <source>
        <dbReference type="Proteomes" id="UP000002549"/>
    </source>
</evidence>
<dbReference type="GeneID" id="2559614"/>
<gene>
    <name evidence="1" type="ORF">Nazgul47</name>
</gene>
<dbReference type="RefSeq" id="NP_918980.1">
    <property type="nucleotide sequence ID" value="NC_005091.2"/>
</dbReference>
<dbReference type="OrthoDB" id="3974at10239"/>
<name>Q6UYJ4_9CAUD</name>
<protein>
    <submittedName>
        <fullName evidence="1">Conserved tail assembly protein</fullName>
    </submittedName>
</protein>
<dbReference type="EMBL" id="AY357582">
    <property type="protein sequence ID" value="AAQ63347.1"/>
    <property type="molecule type" value="Genomic_DNA"/>
</dbReference>
<accession>Q6UYJ4</accession>
<evidence type="ECO:0000313" key="1">
    <source>
        <dbReference type="EMBL" id="AAQ63347.1"/>
    </source>
</evidence>
<proteinExistence type="predicted"/>